<dbReference type="PANTHER" id="PTHR44591">
    <property type="entry name" value="STRESS RESPONSE REGULATOR PROTEIN 1"/>
    <property type="match status" value="1"/>
</dbReference>
<gene>
    <name evidence="4" type="ORF">A3F84_12580</name>
</gene>
<name>A0A1F6D3Z6_HANXR</name>
<organism evidence="4 5">
    <name type="scientific">Handelsmanbacteria sp. (strain RIFCSPLOWO2_12_FULL_64_10)</name>
    <dbReference type="NCBI Taxonomy" id="1817868"/>
    <lineage>
        <taxon>Bacteria</taxon>
        <taxon>Candidatus Handelsmaniibacteriota</taxon>
    </lineage>
</organism>
<comment type="caution">
    <text evidence="4">The sequence shown here is derived from an EMBL/GenBank/DDBJ whole genome shotgun (WGS) entry which is preliminary data.</text>
</comment>
<dbReference type="InterPro" id="IPR011006">
    <property type="entry name" value="CheY-like_superfamily"/>
</dbReference>
<keyword evidence="1 2" id="KW-0597">Phosphoprotein</keyword>
<feature type="modified residue" description="4-aspartylphosphate" evidence="2">
    <location>
        <position position="58"/>
    </location>
</feature>
<feature type="domain" description="Response regulatory" evidence="3">
    <location>
        <begin position="9"/>
        <end position="121"/>
    </location>
</feature>
<evidence type="ECO:0000313" key="5">
    <source>
        <dbReference type="Proteomes" id="UP000178606"/>
    </source>
</evidence>
<accession>A0A1F6D3Z6</accession>
<dbReference type="InterPro" id="IPR001789">
    <property type="entry name" value="Sig_transdc_resp-reg_receiver"/>
</dbReference>
<dbReference type="SMART" id="SM00448">
    <property type="entry name" value="REC"/>
    <property type="match status" value="1"/>
</dbReference>
<dbReference type="GO" id="GO:0000160">
    <property type="term" value="P:phosphorelay signal transduction system"/>
    <property type="evidence" value="ECO:0007669"/>
    <property type="project" value="InterPro"/>
</dbReference>
<proteinExistence type="predicted"/>
<reference evidence="4 5" key="1">
    <citation type="journal article" date="2016" name="Nat. Commun.">
        <title>Thousands of microbial genomes shed light on interconnected biogeochemical processes in an aquifer system.</title>
        <authorList>
            <person name="Anantharaman K."/>
            <person name="Brown C.T."/>
            <person name="Hug L.A."/>
            <person name="Sharon I."/>
            <person name="Castelle C.J."/>
            <person name="Probst A.J."/>
            <person name="Thomas B.C."/>
            <person name="Singh A."/>
            <person name="Wilkins M.J."/>
            <person name="Karaoz U."/>
            <person name="Brodie E.L."/>
            <person name="Williams K.H."/>
            <person name="Hubbard S.S."/>
            <person name="Banfield J.F."/>
        </authorList>
    </citation>
    <scope>NUCLEOTIDE SEQUENCE [LARGE SCALE GENOMIC DNA]</scope>
    <source>
        <strain evidence="5">RIFCSPLOWO2_12_FULL_64_10</strain>
    </source>
</reference>
<protein>
    <recommendedName>
        <fullName evidence="3">Response regulatory domain-containing protein</fullName>
    </recommendedName>
</protein>
<evidence type="ECO:0000256" key="1">
    <source>
        <dbReference type="ARBA" id="ARBA00022553"/>
    </source>
</evidence>
<dbReference type="PROSITE" id="PS50110">
    <property type="entry name" value="RESPONSE_REGULATORY"/>
    <property type="match status" value="1"/>
</dbReference>
<evidence type="ECO:0000313" key="4">
    <source>
        <dbReference type="EMBL" id="OGG56050.1"/>
    </source>
</evidence>
<dbReference type="EMBL" id="MFKF01000050">
    <property type="protein sequence ID" value="OGG56050.1"/>
    <property type="molecule type" value="Genomic_DNA"/>
</dbReference>
<dbReference type="AlphaFoldDB" id="A0A1F6D3Z6"/>
<evidence type="ECO:0000256" key="2">
    <source>
        <dbReference type="PROSITE-ProRule" id="PRU00169"/>
    </source>
</evidence>
<dbReference type="Gene3D" id="3.40.50.2300">
    <property type="match status" value="1"/>
</dbReference>
<sequence length="126" mass="14244">MIGRQPVSTILFVDDNRNIREFCGRELEREGYRVLLAGDGDEALEALRREVPDLVILDVKMPKMDGVSTLGRVMGQFRSIPVIFYTSHKEFVSYYGGWLADAYVEKSEDLAELKATVARLIPHQGP</sequence>
<dbReference type="Pfam" id="PF00072">
    <property type="entry name" value="Response_reg"/>
    <property type="match status" value="1"/>
</dbReference>
<dbReference type="Proteomes" id="UP000178606">
    <property type="component" value="Unassembled WGS sequence"/>
</dbReference>
<evidence type="ECO:0000259" key="3">
    <source>
        <dbReference type="PROSITE" id="PS50110"/>
    </source>
</evidence>
<dbReference type="PANTHER" id="PTHR44591:SF3">
    <property type="entry name" value="RESPONSE REGULATORY DOMAIN-CONTAINING PROTEIN"/>
    <property type="match status" value="1"/>
</dbReference>
<dbReference type="InterPro" id="IPR050595">
    <property type="entry name" value="Bact_response_regulator"/>
</dbReference>
<dbReference type="SUPFAM" id="SSF52172">
    <property type="entry name" value="CheY-like"/>
    <property type="match status" value="1"/>
</dbReference>